<feature type="domain" description="Thioredoxin" evidence="1">
    <location>
        <begin position="7"/>
        <end position="89"/>
    </location>
</feature>
<dbReference type="Gene3D" id="3.40.30.10">
    <property type="entry name" value="Glutaredoxin"/>
    <property type="match status" value="1"/>
</dbReference>
<dbReference type="EMBL" id="BAAAQY010000005">
    <property type="protein sequence ID" value="GAA2233805.1"/>
    <property type="molecule type" value="Genomic_DNA"/>
</dbReference>
<dbReference type="Pfam" id="PF00085">
    <property type="entry name" value="Thioredoxin"/>
    <property type="match status" value="1"/>
</dbReference>
<proteinExistence type="predicted"/>
<protein>
    <recommendedName>
        <fullName evidence="1">Thioredoxin domain-containing protein</fullName>
    </recommendedName>
</protein>
<keyword evidence="3" id="KW-1185">Reference proteome</keyword>
<evidence type="ECO:0000313" key="2">
    <source>
        <dbReference type="EMBL" id="GAA2233805.1"/>
    </source>
</evidence>
<organism evidence="2 3">
    <name type="scientific">Herbiconiux moechotypicola</name>
    <dbReference type="NCBI Taxonomy" id="637393"/>
    <lineage>
        <taxon>Bacteria</taxon>
        <taxon>Bacillati</taxon>
        <taxon>Actinomycetota</taxon>
        <taxon>Actinomycetes</taxon>
        <taxon>Micrococcales</taxon>
        <taxon>Microbacteriaceae</taxon>
        <taxon>Herbiconiux</taxon>
    </lineage>
</organism>
<sequence>MQDMPELTVTLYSSSFCGACTSTRATLEQIAPLLGDRIEWHEVNVAADPDASETAGVVATPTVVISAPDGTERMRAAGVPTAPQLLTAIAAALP</sequence>
<evidence type="ECO:0000259" key="1">
    <source>
        <dbReference type="Pfam" id="PF00085"/>
    </source>
</evidence>
<comment type="caution">
    <text evidence="2">The sequence shown here is derived from an EMBL/GenBank/DDBJ whole genome shotgun (WGS) entry which is preliminary data.</text>
</comment>
<reference evidence="3" key="1">
    <citation type="journal article" date="2019" name="Int. J. Syst. Evol. Microbiol.">
        <title>The Global Catalogue of Microorganisms (GCM) 10K type strain sequencing project: providing services to taxonomists for standard genome sequencing and annotation.</title>
        <authorList>
            <consortium name="The Broad Institute Genomics Platform"/>
            <consortium name="The Broad Institute Genome Sequencing Center for Infectious Disease"/>
            <person name="Wu L."/>
            <person name="Ma J."/>
        </authorList>
    </citation>
    <scope>NUCLEOTIDE SEQUENCE [LARGE SCALE GENOMIC DNA]</scope>
    <source>
        <strain evidence="3">JCM 16117</strain>
    </source>
</reference>
<gene>
    <name evidence="2" type="ORF">GCM10009851_18500</name>
</gene>
<accession>A0ABP5QF66</accession>
<dbReference type="InterPro" id="IPR013766">
    <property type="entry name" value="Thioredoxin_domain"/>
</dbReference>
<dbReference type="SUPFAM" id="SSF52833">
    <property type="entry name" value="Thioredoxin-like"/>
    <property type="match status" value="1"/>
</dbReference>
<dbReference type="InterPro" id="IPR036249">
    <property type="entry name" value="Thioredoxin-like_sf"/>
</dbReference>
<name>A0ABP5QF66_9MICO</name>
<dbReference type="Proteomes" id="UP001500929">
    <property type="component" value="Unassembled WGS sequence"/>
</dbReference>
<evidence type="ECO:0000313" key="3">
    <source>
        <dbReference type="Proteomes" id="UP001500929"/>
    </source>
</evidence>